<feature type="domain" description="HAT C-terminal dimerisation" evidence="1">
    <location>
        <begin position="43"/>
        <end position="83"/>
    </location>
</feature>
<dbReference type="InterPro" id="IPR008906">
    <property type="entry name" value="HATC_C_dom"/>
</dbReference>
<sequence>MPAKHFLGAYGVWSAKWDRRINEEDSNQKIVIELLSECGRDVFSIINMLLKVLATLPVSVATAERTFSTLKRIKTWFRTTMDDRLIGLGLSWQLITILQ</sequence>
<dbReference type="InterPro" id="IPR052958">
    <property type="entry name" value="IFN-induced_PKR_regulator"/>
</dbReference>
<comment type="caution">
    <text evidence="2">The sequence shown here is derived from an EMBL/GenBank/DDBJ whole genome shotgun (WGS) entry which is preliminary data.</text>
</comment>
<organism evidence="2 3">
    <name type="scientific">Dryococelus australis</name>
    <dbReference type="NCBI Taxonomy" id="614101"/>
    <lineage>
        <taxon>Eukaryota</taxon>
        <taxon>Metazoa</taxon>
        <taxon>Ecdysozoa</taxon>
        <taxon>Arthropoda</taxon>
        <taxon>Hexapoda</taxon>
        <taxon>Insecta</taxon>
        <taxon>Pterygota</taxon>
        <taxon>Neoptera</taxon>
        <taxon>Polyneoptera</taxon>
        <taxon>Phasmatodea</taxon>
        <taxon>Verophasmatodea</taxon>
        <taxon>Anareolatae</taxon>
        <taxon>Phasmatidae</taxon>
        <taxon>Eurycanthinae</taxon>
        <taxon>Dryococelus</taxon>
    </lineage>
</organism>
<dbReference type="EMBL" id="JARBHB010000014">
    <property type="protein sequence ID" value="KAJ8869139.1"/>
    <property type="molecule type" value="Genomic_DNA"/>
</dbReference>
<accession>A0ABQ9G9P1</accession>
<dbReference type="PANTHER" id="PTHR46289">
    <property type="entry name" value="52 KDA REPRESSOR OF THE INHIBITOR OF THE PROTEIN KINASE-LIKE PROTEIN-RELATED"/>
    <property type="match status" value="1"/>
</dbReference>
<reference evidence="2 3" key="1">
    <citation type="submission" date="2023-02" db="EMBL/GenBank/DDBJ databases">
        <title>LHISI_Scaffold_Assembly.</title>
        <authorList>
            <person name="Stuart O.P."/>
            <person name="Cleave R."/>
            <person name="Magrath M.J.L."/>
            <person name="Mikheyev A.S."/>
        </authorList>
    </citation>
    <scope>NUCLEOTIDE SEQUENCE [LARGE SCALE GENOMIC DNA]</scope>
    <source>
        <strain evidence="2">Daus_M_001</strain>
        <tissue evidence="2">Leg muscle</tissue>
    </source>
</reference>
<keyword evidence="3" id="KW-1185">Reference proteome</keyword>
<gene>
    <name evidence="2" type="ORF">PR048_030707</name>
</gene>
<dbReference type="Pfam" id="PF05699">
    <property type="entry name" value="Dimer_Tnp_hAT"/>
    <property type="match status" value="1"/>
</dbReference>
<protein>
    <recommendedName>
        <fullName evidence="1">HAT C-terminal dimerisation domain-containing protein</fullName>
    </recommendedName>
</protein>
<dbReference type="Proteomes" id="UP001159363">
    <property type="component" value="Chromosome 13"/>
</dbReference>
<evidence type="ECO:0000313" key="2">
    <source>
        <dbReference type="EMBL" id="KAJ8869139.1"/>
    </source>
</evidence>
<evidence type="ECO:0000259" key="1">
    <source>
        <dbReference type="Pfam" id="PF05699"/>
    </source>
</evidence>
<name>A0ABQ9G9P1_9NEOP</name>
<dbReference type="PANTHER" id="PTHR46289:SF14">
    <property type="entry name" value="DUF4371 DOMAIN-CONTAINING PROTEIN"/>
    <property type="match status" value="1"/>
</dbReference>
<evidence type="ECO:0000313" key="3">
    <source>
        <dbReference type="Proteomes" id="UP001159363"/>
    </source>
</evidence>
<proteinExistence type="predicted"/>